<reference evidence="1 2" key="1">
    <citation type="submission" date="2019-06" db="EMBL/GenBank/DDBJ databases">
        <title>Sequencing the genomes of 1000 actinobacteria strains.</title>
        <authorList>
            <person name="Klenk H.-P."/>
        </authorList>
    </citation>
    <scope>NUCLEOTIDE SEQUENCE [LARGE SCALE GENOMIC DNA]</scope>
    <source>
        <strain evidence="1 2">DSM 44826</strain>
    </source>
</reference>
<dbReference type="Proteomes" id="UP000317940">
    <property type="component" value="Unassembled WGS sequence"/>
</dbReference>
<evidence type="ECO:0008006" key="3">
    <source>
        <dbReference type="Google" id="ProtNLM"/>
    </source>
</evidence>
<dbReference type="EMBL" id="VIWT01000006">
    <property type="protein sequence ID" value="TWF73136.1"/>
    <property type="molecule type" value="Genomic_DNA"/>
</dbReference>
<dbReference type="AlphaFoldDB" id="A0A561SE42"/>
<protein>
    <recommendedName>
        <fullName evidence="3">HEAT repeat protein</fullName>
    </recommendedName>
</protein>
<gene>
    <name evidence="1" type="ORF">FHX73_16287</name>
</gene>
<sequence>MTTHDDRWEPDEHLRFAAHLARLRQVPPETTGTAAAEASEAELVGRVLADPDRVMARSAVLRHLDRRAAELLPDPAFVGWSRELARAVAGDAFLLRRLREWSLVRAIALELPWQAEELLAASDWLQLTVATGADRPAARGALALLAEGGRTRRIRAAARAAHGR</sequence>
<comment type="caution">
    <text evidence="1">The sequence shown here is derived from an EMBL/GenBank/DDBJ whole genome shotgun (WGS) entry which is preliminary data.</text>
</comment>
<organism evidence="1 2">
    <name type="scientific">Kitasatospora viridis</name>
    <dbReference type="NCBI Taxonomy" id="281105"/>
    <lineage>
        <taxon>Bacteria</taxon>
        <taxon>Bacillati</taxon>
        <taxon>Actinomycetota</taxon>
        <taxon>Actinomycetes</taxon>
        <taxon>Kitasatosporales</taxon>
        <taxon>Streptomycetaceae</taxon>
        <taxon>Kitasatospora</taxon>
    </lineage>
</organism>
<proteinExistence type="predicted"/>
<evidence type="ECO:0000313" key="1">
    <source>
        <dbReference type="EMBL" id="TWF73136.1"/>
    </source>
</evidence>
<accession>A0A561SE42</accession>
<dbReference type="OrthoDB" id="4563535at2"/>
<evidence type="ECO:0000313" key="2">
    <source>
        <dbReference type="Proteomes" id="UP000317940"/>
    </source>
</evidence>
<keyword evidence="2" id="KW-1185">Reference proteome</keyword>
<dbReference type="RefSeq" id="WP_145911107.1">
    <property type="nucleotide sequence ID" value="NZ_BAAAMZ010000005.1"/>
</dbReference>
<name>A0A561SE42_9ACTN</name>